<dbReference type="EMBL" id="JAUSUN010000023">
    <property type="protein sequence ID" value="MDQ0414994.1"/>
    <property type="molecule type" value="Genomic_DNA"/>
</dbReference>
<proteinExistence type="predicted"/>
<reference evidence="1 2" key="1">
    <citation type="submission" date="2023-07" db="EMBL/GenBank/DDBJ databases">
        <title>Genomic Encyclopedia of Type Strains, Phase IV (KMG-IV): sequencing the most valuable type-strain genomes for metagenomic binning, comparative biology and taxonomic classification.</title>
        <authorList>
            <person name="Goeker M."/>
        </authorList>
    </citation>
    <scope>NUCLEOTIDE SEQUENCE [LARGE SCALE GENOMIC DNA]</scope>
    <source>
        <strain evidence="1 2">DSM 19598</strain>
    </source>
</reference>
<dbReference type="RefSeq" id="WP_307192341.1">
    <property type="nucleotide sequence ID" value="NZ_JAUSUN010000023.1"/>
</dbReference>
<organism evidence="1 2">
    <name type="scientific">Mesobacillus stamsii</name>
    <dbReference type="NCBI Taxonomy" id="225347"/>
    <lineage>
        <taxon>Bacteria</taxon>
        <taxon>Bacillati</taxon>
        <taxon>Bacillota</taxon>
        <taxon>Bacilli</taxon>
        <taxon>Bacillales</taxon>
        <taxon>Bacillaceae</taxon>
        <taxon>Mesobacillus</taxon>
    </lineage>
</organism>
<comment type="caution">
    <text evidence="1">The sequence shown here is derived from an EMBL/GenBank/DDBJ whole genome shotgun (WGS) entry which is preliminary data.</text>
</comment>
<gene>
    <name evidence="1" type="ORF">J2S25_003206</name>
</gene>
<name>A0ABU0FYH2_9BACI</name>
<sequence>MDIIEAFIERVKKPTEQKLKEALEKLKNDEMLRRKIRELSNTTRDINRLEYGLQSFDPNSEIRGKWTKKKGELRKKQDKMYSDIQLEGFEESWIQTLIDNEIDKLEKLFDEARNAGYMEVFGKLDISDIDIEDGRWELIGKIMEETKGNYVEGK</sequence>
<accession>A0ABU0FYH2</accession>
<protein>
    <submittedName>
        <fullName evidence="1">Uncharacterized protein</fullName>
    </submittedName>
</protein>
<evidence type="ECO:0000313" key="1">
    <source>
        <dbReference type="EMBL" id="MDQ0414994.1"/>
    </source>
</evidence>
<dbReference type="Proteomes" id="UP001242313">
    <property type="component" value="Unassembled WGS sequence"/>
</dbReference>
<keyword evidence="2" id="KW-1185">Reference proteome</keyword>
<evidence type="ECO:0000313" key="2">
    <source>
        <dbReference type="Proteomes" id="UP001242313"/>
    </source>
</evidence>